<feature type="compositionally biased region" description="Polar residues" evidence="1">
    <location>
        <begin position="133"/>
        <end position="155"/>
    </location>
</feature>
<dbReference type="OrthoDB" id="4939682at2759"/>
<evidence type="ECO:0000256" key="1">
    <source>
        <dbReference type="SAM" id="MobiDB-lite"/>
    </source>
</evidence>
<evidence type="ECO:0000313" key="2">
    <source>
        <dbReference type="EMBL" id="EXV04556.1"/>
    </source>
</evidence>
<feature type="region of interest" description="Disordered" evidence="1">
    <location>
        <begin position="121"/>
        <end position="246"/>
    </location>
</feature>
<feature type="compositionally biased region" description="Polar residues" evidence="1">
    <location>
        <begin position="61"/>
        <end position="72"/>
    </location>
</feature>
<dbReference type="EMBL" id="JELW01000002">
    <property type="protein sequence ID" value="EXV04556.1"/>
    <property type="molecule type" value="Genomic_DNA"/>
</dbReference>
<dbReference type="HOGENOM" id="CLU_1129276_0_0_1"/>
<feature type="compositionally biased region" description="Basic and acidic residues" evidence="1">
    <location>
        <begin position="84"/>
        <end position="97"/>
    </location>
</feature>
<reference evidence="2 3" key="1">
    <citation type="submission" date="2014-02" db="EMBL/GenBank/DDBJ databases">
        <title>The genome sequence of the entomopathogenic fungus Metarhizium robertsii ARSEF 2575.</title>
        <authorList>
            <person name="Giuliano Garisto Donzelli B."/>
            <person name="Roe B.A."/>
            <person name="Macmil S.L."/>
            <person name="Krasnoff S.B."/>
            <person name="Gibson D.M."/>
        </authorList>
    </citation>
    <scope>NUCLEOTIDE SEQUENCE [LARGE SCALE GENOMIC DNA]</scope>
    <source>
        <strain evidence="2 3">ARSEF 2575</strain>
    </source>
</reference>
<dbReference type="AlphaFoldDB" id="A0A0A1V4K3"/>
<dbReference type="Proteomes" id="UP000030151">
    <property type="component" value="Unassembled WGS sequence"/>
</dbReference>
<name>A0A0A1V4K3_9HYPO</name>
<feature type="region of interest" description="Disordered" evidence="1">
    <location>
        <begin position="29"/>
        <end position="103"/>
    </location>
</feature>
<accession>A0A0A1V4K3</accession>
<gene>
    <name evidence="2" type="ORF">X797_002237</name>
</gene>
<sequence length="246" mass="26516">MEQQDPHDDLSPLADLTSAAQERLSYVRAQGSRRLSRQAVLNRSRSFGRPNFEPVVPSPLGQPSWNQESVPSPESPVEQDSDDDGPRLDQGYDKEPVVLHPAGLERVSPEVWAPWYVEQRDDGSAQAAGVTERSASPIQLLSESSDPDFTNTSFPFFSPQEPIGPPSRSPAASTSSRLDSLPLDASSTDPPRPPSPSTTTSNTSGRWTSINAPSTSIERGASLGNSIRRPASPALDGSSEDLSWLL</sequence>
<feature type="compositionally biased region" description="Polar residues" evidence="1">
    <location>
        <begin position="205"/>
        <end position="217"/>
    </location>
</feature>
<protein>
    <submittedName>
        <fullName evidence="2">Uncharacterized protein</fullName>
    </submittedName>
</protein>
<organism evidence="2 3">
    <name type="scientific">Metarhizium robertsii</name>
    <dbReference type="NCBI Taxonomy" id="568076"/>
    <lineage>
        <taxon>Eukaryota</taxon>
        <taxon>Fungi</taxon>
        <taxon>Dikarya</taxon>
        <taxon>Ascomycota</taxon>
        <taxon>Pezizomycotina</taxon>
        <taxon>Sordariomycetes</taxon>
        <taxon>Hypocreomycetidae</taxon>
        <taxon>Hypocreales</taxon>
        <taxon>Clavicipitaceae</taxon>
        <taxon>Metarhizium</taxon>
    </lineage>
</organism>
<evidence type="ECO:0000313" key="3">
    <source>
        <dbReference type="Proteomes" id="UP000030151"/>
    </source>
</evidence>
<comment type="caution">
    <text evidence="2">The sequence shown here is derived from an EMBL/GenBank/DDBJ whole genome shotgun (WGS) entry which is preliminary data.</text>
</comment>
<proteinExistence type="predicted"/>